<dbReference type="SUPFAM" id="SSF57903">
    <property type="entry name" value="FYVE/PHD zinc finger"/>
    <property type="match status" value="1"/>
</dbReference>
<keyword evidence="3" id="KW-0963">Cytoplasm</keyword>
<protein>
    <recommendedName>
        <fullName evidence="12">FYVE-type domain-containing protein</fullName>
    </recommendedName>
</protein>
<dbReference type="AlphaFoldDB" id="A0AAN8XHC6"/>
<dbReference type="GO" id="GO:0008270">
    <property type="term" value="F:zinc ion binding"/>
    <property type="evidence" value="ECO:0007669"/>
    <property type="project" value="UniProtKB-KW"/>
</dbReference>
<sequence>MNRSADSPTGLTEFGPLTPDEKPQGYGFSFSKLFKRAVRGGSREKSGIISDHQHEQQDGQASGKNADQISSRSNSINDGGPSWLVDKGIHDNVSECSDTSSVASSASSLLRSGSAVSSGHDRTLPNVLTRIRNIIDNRGSTPQQYKDSDFKQYWLPDSTSVQCYECEEKFTTFRRRHHCRVCGQIFCSRCCNSMIPGKIIGYTGEE</sequence>
<proteinExistence type="predicted"/>
<accession>A0AAN8XHC6</accession>
<feature type="compositionally biased region" description="Polar residues" evidence="11">
    <location>
        <begin position="1"/>
        <end position="10"/>
    </location>
</feature>
<evidence type="ECO:0000313" key="13">
    <source>
        <dbReference type="EMBL" id="KAK7084327.1"/>
    </source>
</evidence>
<evidence type="ECO:0000256" key="9">
    <source>
        <dbReference type="ARBA" id="ARBA00022833"/>
    </source>
</evidence>
<evidence type="ECO:0000256" key="8">
    <source>
        <dbReference type="ARBA" id="ARBA00022786"/>
    </source>
</evidence>
<evidence type="ECO:0000256" key="7">
    <source>
        <dbReference type="ARBA" id="ARBA00022771"/>
    </source>
</evidence>
<feature type="domain" description="FYVE-type" evidence="12">
    <location>
        <begin position="157"/>
        <end position="190"/>
    </location>
</feature>
<name>A0AAN8XHC6_HALRR</name>
<evidence type="ECO:0000256" key="6">
    <source>
        <dbReference type="ARBA" id="ARBA00022753"/>
    </source>
</evidence>
<evidence type="ECO:0000256" key="2">
    <source>
        <dbReference type="ARBA" id="ARBA00004496"/>
    </source>
</evidence>
<feature type="region of interest" description="Disordered" evidence="11">
    <location>
        <begin position="41"/>
        <end position="84"/>
    </location>
</feature>
<dbReference type="SMART" id="SM00064">
    <property type="entry name" value="FYVE"/>
    <property type="match status" value="1"/>
</dbReference>
<keyword evidence="8" id="KW-0833">Ubl conjugation pathway</keyword>
<reference evidence="13 14" key="1">
    <citation type="submission" date="2023-11" db="EMBL/GenBank/DDBJ databases">
        <title>Halocaridina rubra genome assembly.</title>
        <authorList>
            <person name="Smith C."/>
        </authorList>
    </citation>
    <scope>NUCLEOTIDE SEQUENCE [LARGE SCALE GENOMIC DNA]</scope>
    <source>
        <strain evidence="13">EP-1</strain>
        <tissue evidence="13">Whole</tissue>
    </source>
</reference>
<evidence type="ECO:0000256" key="10">
    <source>
        <dbReference type="PROSITE-ProRule" id="PRU00091"/>
    </source>
</evidence>
<evidence type="ECO:0000256" key="3">
    <source>
        <dbReference type="ARBA" id="ARBA00022490"/>
    </source>
</evidence>
<comment type="subcellular location">
    <subcellularLocation>
        <location evidence="2">Cytoplasm</location>
    </subcellularLocation>
    <subcellularLocation>
        <location evidence="1">Endosome</location>
    </subcellularLocation>
</comment>
<keyword evidence="14" id="KW-1185">Reference proteome</keyword>
<dbReference type="GO" id="GO:0005768">
    <property type="term" value="C:endosome"/>
    <property type="evidence" value="ECO:0007669"/>
    <property type="project" value="UniProtKB-SubCell"/>
</dbReference>
<dbReference type="FunFam" id="3.30.40.10:FF:000510">
    <property type="entry name" value="Phosphatidylinositol 3,5-kinase"/>
    <property type="match status" value="1"/>
</dbReference>
<gene>
    <name evidence="13" type="ORF">SK128_019117</name>
</gene>
<dbReference type="Pfam" id="PF01363">
    <property type="entry name" value="FYVE"/>
    <property type="match status" value="1"/>
</dbReference>
<dbReference type="InterPro" id="IPR013083">
    <property type="entry name" value="Znf_RING/FYVE/PHD"/>
</dbReference>
<keyword evidence="7 10" id="KW-0863">Zinc-finger</keyword>
<organism evidence="13 14">
    <name type="scientific">Halocaridina rubra</name>
    <name type="common">Hawaiian red shrimp</name>
    <dbReference type="NCBI Taxonomy" id="373956"/>
    <lineage>
        <taxon>Eukaryota</taxon>
        <taxon>Metazoa</taxon>
        <taxon>Ecdysozoa</taxon>
        <taxon>Arthropoda</taxon>
        <taxon>Crustacea</taxon>
        <taxon>Multicrustacea</taxon>
        <taxon>Malacostraca</taxon>
        <taxon>Eumalacostraca</taxon>
        <taxon>Eucarida</taxon>
        <taxon>Decapoda</taxon>
        <taxon>Pleocyemata</taxon>
        <taxon>Caridea</taxon>
        <taxon>Atyoidea</taxon>
        <taxon>Atyidae</taxon>
        <taxon>Halocaridina</taxon>
    </lineage>
</organism>
<feature type="region of interest" description="Disordered" evidence="11">
    <location>
        <begin position="1"/>
        <end position="26"/>
    </location>
</feature>
<evidence type="ECO:0000256" key="4">
    <source>
        <dbReference type="ARBA" id="ARBA00022679"/>
    </source>
</evidence>
<keyword evidence="5" id="KW-0479">Metal-binding</keyword>
<dbReference type="GO" id="GO:0052810">
    <property type="term" value="F:1-phosphatidylinositol-5-kinase activity"/>
    <property type="evidence" value="ECO:0007669"/>
    <property type="project" value="TreeGrafter"/>
</dbReference>
<evidence type="ECO:0000256" key="11">
    <source>
        <dbReference type="SAM" id="MobiDB-lite"/>
    </source>
</evidence>
<feature type="compositionally biased region" description="Basic and acidic residues" evidence="11">
    <location>
        <begin position="41"/>
        <end position="57"/>
    </location>
</feature>
<dbReference type="GO" id="GO:0012506">
    <property type="term" value="C:vesicle membrane"/>
    <property type="evidence" value="ECO:0007669"/>
    <property type="project" value="TreeGrafter"/>
</dbReference>
<dbReference type="GO" id="GO:0090385">
    <property type="term" value="P:phagosome-lysosome fusion"/>
    <property type="evidence" value="ECO:0007669"/>
    <property type="project" value="TreeGrafter"/>
</dbReference>
<keyword evidence="6" id="KW-0967">Endosome</keyword>
<dbReference type="PANTHER" id="PTHR46715:SF1">
    <property type="entry name" value="1-PHOSPHATIDYLINOSITOL 3-PHOSPHATE 5-KINASE"/>
    <property type="match status" value="1"/>
</dbReference>
<dbReference type="GO" id="GO:1903426">
    <property type="term" value="P:regulation of reactive oxygen species biosynthetic process"/>
    <property type="evidence" value="ECO:0007669"/>
    <property type="project" value="TreeGrafter"/>
</dbReference>
<evidence type="ECO:0000313" key="14">
    <source>
        <dbReference type="Proteomes" id="UP001381693"/>
    </source>
</evidence>
<dbReference type="GO" id="GO:0000285">
    <property type="term" value="F:1-phosphatidylinositol-3-phosphate 5-kinase activity"/>
    <property type="evidence" value="ECO:0007669"/>
    <property type="project" value="InterPro"/>
</dbReference>
<comment type="caution">
    <text evidence="13">The sequence shown here is derived from an EMBL/GenBank/DDBJ whole genome shotgun (WGS) entry which is preliminary data.</text>
</comment>
<keyword evidence="9" id="KW-0862">Zinc</keyword>
<dbReference type="InterPro" id="IPR011011">
    <property type="entry name" value="Znf_FYVE_PHD"/>
</dbReference>
<dbReference type="InterPro" id="IPR000306">
    <property type="entry name" value="Znf_FYVE"/>
</dbReference>
<dbReference type="Proteomes" id="UP001381693">
    <property type="component" value="Unassembled WGS sequence"/>
</dbReference>
<dbReference type="InterPro" id="IPR043548">
    <property type="entry name" value="PIKfyve"/>
</dbReference>
<keyword evidence="4" id="KW-0808">Transferase</keyword>
<evidence type="ECO:0000256" key="5">
    <source>
        <dbReference type="ARBA" id="ARBA00022723"/>
    </source>
</evidence>
<dbReference type="EMBL" id="JAXCGZ010002144">
    <property type="protein sequence ID" value="KAK7084327.1"/>
    <property type="molecule type" value="Genomic_DNA"/>
</dbReference>
<dbReference type="PROSITE" id="PS50178">
    <property type="entry name" value="ZF_FYVE"/>
    <property type="match status" value="1"/>
</dbReference>
<evidence type="ECO:0000259" key="12">
    <source>
        <dbReference type="PROSITE" id="PS50178"/>
    </source>
</evidence>
<dbReference type="GO" id="GO:0032438">
    <property type="term" value="P:melanosome organization"/>
    <property type="evidence" value="ECO:0007669"/>
    <property type="project" value="TreeGrafter"/>
</dbReference>
<feature type="compositionally biased region" description="Polar residues" evidence="11">
    <location>
        <begin position="58"/>
        <end position="77"/>
    </location>
</feature>
<dbReference type="PANTHER" id="PTHR46715">
    <property type="entry name" value="1-PHOSPHATIDYLINOSITOL 3-PHOSPHATE 5-KINASE"/>
    <property type="match status" value="1"/>
</dbReference>
<dbReference type="Gene3D" id="3.30.40.10">
    <property type="entry name" value="Zinc/RING finger domain, C3HC4 (zinc finger)"/>
    <property type="match status" value="1"/>
</dbReference>
<evidence type="ECO:0000256" key="1">
    <source>
        <dbReference type="ARBA" id="ARBA00004177"/>
    </source>
</evidence>
<dbReference type="InterPro" id="IPR017455">
    <property type="entry name" value="Znf_FYVE-rel"/>
</dbReference>